<reference evidence="4" key="1">
    <citation type="journal article" date="2014" name="Int. J. Syst. Evol. Microbiol.">
        <title>Complete genome sequence of Corynebacterium casei LMG S-19264T (=DSM 44701T), isolated from a smear-ripened cheese.</title>
        <authorList>
            <consortium name="US DOE Joint Genome Institute (JGI-PGF)"/>
            <person name="Walter F."/>
            <person name="Albersmeier A."/>
            <person name="Kalinowski J."/>
            <person name="Ruckert C."/>
        </authorList>
    </citation>
    <scope>NUCLEOTIDE SEQUENCE</scope>
    <source>
        <strain evidence="4">CGMCC 4.7110</strain>
    </source>
</reference>
<dbReference type="Pfam" id="PF00440">
    <property type="entry name" value="TetR_N"/>
    <property type="match status" value="1"/>
</dbReference>
<dbReference type="InterPro" id="IPR050109">
    <property type="entry name" value="HTH-type_TetR-like_transc_reg"/>
</dbReference>
<dbReference type="GO" id="GO:0000976">
    <property type="term" value="F:transcription cis-regulatory region binding"/>
    <property type="evidence" value="ECO:0007669"/>
    <property type="project" value="TreeGrafter"/>
</dbReference>
<name>A0A917XF63_9ACTN</name>
<proteinExistence type="predicted"/>
<evidence type="ECO:0000313" key="4">
    <source>
        <dbReference type="EMBL" id="GGN19353.1"/>
    </source>
</evidence>
<evidence type="ECO:0000259" key="3">
    <source>
        <dbReference type="PROSITE" id="PS50977"/>
    </source>
</evidence>
<keyword evidence="1 2" id="KW-0238">DNA-binding</keyword>
<dbReference type="EMBL" id="BMML01000011">
    <property type="protein sequence ID" value="GGN19353.1"/>
    <property type="molecule type" value="Genomic_DNA"/>
</dbReference>
<dbReference type="PROSITE" id="PS01081">
    <property type="entry name" value="HTH_TETR_1"/>
    <property type="match status" value="1"/>
</dbReference>
<evidence type="ECO:0000256" key="1">
    <source>
        <dbReference type="ARBA" id="ARBA00023125"/>
    </source>
</evidence>
<evidence type="ECO:0000256" key="2">
    <source>
        <dbReference type="PROSITE-ProRule" id="PRU00335"/>
    </source>
</evidence>
<dbReference type="Proteomes" id="UP000653411">
    <property type="component" value="Unassembled WGS sequence"/>
</dbReference>
<dbReference type="GO" id="GO:0003700">
    <property type="term" value="F:DNA-binding transcription factor activity"/>
    <property type="evidence" value="ECO:0007669"/>
    <property type="project" value="TreeGrafter"/>
</dbReference>
<accession>A0A917XF63</accession>
<dbReference type="RefSeq" id="WP_189264982.1">
    <property type="nucleotide sequence ID" value="NZ_BMML01000011.1"/>
</dbReference>
<dbReference type="PANTHER" id="PTHR30055:SF226">
    <property type="entry name" value="HTH-TYPE TRANSCRIPTIONAL REGULATOR PKSA"/>
    <property type="match status" value="1"/>
</dbReference>
<protein>
    <submittedName>
        <fullName evidence="4">TetR family transcriptional regulator</fullName>
    </submittedName>
</protein>
<keyword evidence="5" id="KW-1185">Reference proteome</keyword>
<dbReference type="InterPro" id="IPR001647">
    <property type="entry name" value="HTH_TetR"/>
</dbReference>
<organism evidence="4 5">
    <name type="scientific">Streptomyces fuscichromogenes</name>
    <dbReference type="NCBI Taxonomy" id="1324013"/>
    <lineage>
        <taxon>Bacteria</taxon>
        <taxon>Bacillati</taxon>
        <taxon>Actinomycetota</taxon>
        <taxon>Actinomycetes</taxon>
        <taxon>Kitasatosporales</taxon>
        <taxon>Streptomycetaceae</taxon>
        <taxon>Streptomyces</taxon>
    </lineage>
</organism>
<dbReference type="PROSITE" id="PS50977">
    <property type="entry name" value="HTH_TETR_2"/>
    <property type="match status" value="1"/>
</dbReference>
<comment type="caution">
    <text evidence="4">The sequence shown here is derived from an EMBL/GenBank/DDBJ whole genome shotgun (WGS) entry which is preliminary data.</text>
</comment>
<dbReference type="InterPro" id="IPR009057">
    <property type="entry name" value="Homeodomain-like_sf"/>
</dbReference>
<dbReference type="AlphaFoldDB" id="A0A917XF63"/>
<feature type="domain" description="HTH tetR-type" evidence="3">
    <location>
        <begin position="1"/>
        <end position="52"/>
    </location>
</feature>
<feature type="DNA-binding region" description="H-T-H motif" evidence="2">
    <location>
        <begin position="15"/>
        <end position="34"/>
    </location>
</feature>
<reference evidence="4" key="2">
    <citation type="submission" date="2020-09" db="EMBL/GenBank/DDBJ databases">
        <authorList>
            <person name="Sun Q."/>
            <person name="Zhou Y."/>
        </authorList>
    </citation>
    <scope>NUCLEOTIDE SEQUENCE</scope>
    <source>
        <strain evidence="4">CGMCC 4.7110</strain>
    </source>
</reference>
<dbReference type="PANTHER" id="PTHR30055">
    <property type="entry name" value="HTH-TYPE TRANSCRIPTIONAL REGULATOR RUTR"/>
    <property type="match status" value="1"/>
</dbReference>
<gene>
    <name evidence="4" type="ORF">GCM10011578_049230</name>
</gene>
<dbReference type="InterPro" id="IPR023772">
    <property type="entry name" value="DNA-bd_HTH_TetR-type_CS"/>
</dbReference>
<sequence>MALGLFVENSYEGTSLQMIASVLGITKPAITYHFGTKEDLLAAVAEPAFVDVEKYFDSLEGQQTTAVRRREALTGYVDLLVRHRSLMVFLLQDAGVVRNQALKGRVACLAERLTQPFVRDCADTGERVYVAAALGGLRSATAAFPELSDGELHAYLLEAGRRMLSRPARRSPSSPE</sequence>
<dbReference type="Gene3D" id="1.10.357.10">
    <property type="entry name" value="Tetracycline Repressor, domain 2"/>
    <property type="match status" value="1"/>
</dbReference>
<evidence type="ECO:0000313" key="5">
    <source>
        <dbReference type="Proteomes" id="UP000653411"/>
    </source>
</evidence>
<dbReference type="SUPFAM" id="SSF46689">
    <property type="entry name" value="Homeodomain-like"/>
    <property type="match status" value="1"/>
</dbReference>